<proteinExistence type="predicted"/>
<accession>A0A1B6BYH9</accession>
<dbReference type="GO" id="GO:0030008">
    <property type="term" value="C:TRAPP complex"/>
    <property type="evidence" value="ECO:0007669"/>
    <property type="project" value="TreeGrafter"/>
</dbReference>
<organism evidence="2">
    <name type="scientific">Clastoptera arizonana</name>
    <name type="common">Arizona spittle bug</name>
    <dbReference type="NCBI Taxonomy" id="38151"/>
    <lineage>
        <taxon>Eukaryota</taxon>
        <taxon>Metazoa</taxon>
        <taxon>Ecdysozoa</taxon>
        <taxon>Arthropoda</taxon>
        <taxon>Hexapoda</taxon>
        <taxon>Insecta</taxon>
        <taxon>Pterygota</taxon>
        <taxon>Neoptera</taxon>
        <taxon>Paraneoptera</taxon>
        <taxon>Hemiptera</taxon>
        <taxon>Auchenorrhyncha</taxon>
        <taxon>Cercopoidea</taxon>
        <taxon>Clastopteridae</taxon>
        <taxon>Clastoptera</taxon>
    </lineage>
</organism>
<dbReference type="PANTHER" id="PTHR21581:SF6">
    <property type="entry name" value="TRAFFICKING PROTEIN PARTICLE COMPLEX SUBUNIT 12"/>
    <property type="match status" value="1"/>
</dbReference>
<reference evidence="2" key="1">
    <citation type="submission" date="2015-12" db="EMBL/GenBank/DDBJ databases">
        <title>De novo transcriptome assembly of four potential Pierce s Disease insect vectors from Arizona vineyards.</title>
        <authorList>
            <person name="Tassone E.E."/>
        </authorList>
    </citation>
    <scope>NUCLEOTIDE SEQUENCE</scope>
</reference>
<dbReference type="Gene3D" id="1.25.40.10">
    <property type="entry name" value="Tetratricopeptide repeat domain"/>
    <property type="match status" value="1"/>
</dbReference>
<dbReference type="EMBL" id="GEDC01030990">
    <property type="protein sequence ID" value="JAS06308.1"/>
    <property type="molecule type" value="Transcribed_RNA"/>
</dbReference>
<dbReference type="PANTHER" id="PTHR21581">
    <property type="entry name" value="D-ALANYL-D-ALANINE CARBOXYPEPTIDASE"/>
    <property type="match status" value="1"/>
</dbReference>
<dbReference type="InterPro" id="IPR011990">
    <property type="entry name" value="TPR-like_helical_dom_sf"/>
</dbReference>
<evidence type="ECO:0000313" key="2">
    <source>
        <dbReference type="EMBL" id="JAS06308.1"/>
    </source>
</evidence>
<gene>
    <name evidence="2" type="ORF">g.7625</name>
</gene>
<protein>
    <submittedName>
        <fullName evidence="2">Uncharacterized protein</fullName>
    </submittedName>
</protein>
<dbReference type="SMART" id="SM00028">
    <property type="entry name" value="TPR"/>
    <property type="match status" value="3"/>
</dbReference>
<sequence length="542" mass="61152">MDLQPNNDLPNNQRFQSKTLTTGNLTDSFQKLNVSDIDSDKLEPNVCRIFSHSESSLENENSNFSNVVGGDFFDMLGTPLHTNLFDKSDVYNVNNIIKGTNAECDRRRDAWILSDKARRGLIAAATAIPGTFFPDRELLTMPGVALEEDMVDSVTQVVTHYLGEAEANQRKVLTVRDVTQDERGLRDLIQAECFRAAVNLTGHLLTIYGQGVGRIGHPSKHTVHSIQLWFTRLSLLVKLKEFSLLETEGSVWWDCDRPDLYYQFYPELYGGRLGTLIPFQMRLLLAMLPSYCDKHQESLERLYSILATVRKILNNLNNDRSEDGSQLEISPQDRAESKLLWKNREKRVQHAIANVALQQKDYGLAVVILENLALEETNAVYKRTLKSALGRIFLQFGDILNAERSFSLAHQLKQTQMGTLNADTVDFRDIVDKGLMAVAQNSFQEAYDCFYKASLLEPSNIMVMNNIATCHLYQGRLKEAIRVLSDAVNSNPSAALNENLVLNLCTLFELESSHSNNKKLALLKLVSKYKGDAFDTSCLKLL</sequence>
<dbReference type="GO" id="GO:0005794">
    <property type="term" value="C:Golgi apparatus"/>
    <property type="evidence" value="ECO:0007669"/>
    <property type="project" value="TreeGrafter"/>
</dbReference>
<name>A0A1B6BYH9_9HEMI</name>
<evidence type="ECO:0000256" key="1">
    <source>
        <dbReference type="SAM" id="MobiDB-lite"/>
    </source>
</evidence>
<dbReference type="AlphaFoldDB" id="A0A1B6BYH9"/>
<dbReference type="SUPFAM" id="SSF48452">
    <property type="entry name" value="TPR-like"/>
    <property type="match status" value="1"/>
</dbReference>
<dbReference type="InterPro" id="IPR019734">
    <property type="entry name" value="TPR_rpt"/>
</dbReference>
<feature type="region of interest" description="Disordered" evidence="1">
    <location>
        <begin position="1"/>
        <end position="20"/>
    </location>
</feature>